<organism evidence="1 2">
    <name type="scientific">Centaurea solstitialis</name>
    <name type="common">yellow star-thistle</name>
    <dbReference type="NCBI Taxonomy" id="347529"/>
    <lineage>
        <taxon>Eukaryota</taxon>
        <taxon>Viridiplantae</taxon>
        <taxon>Streptophyta</taxon>
        <taxon>Embryophyta</taxon>
        <taxon>Tracheophyta</taxon>
        <taxon>Spermatophyta</taxon>
        <taxon>Magnoliopsida</taxon>
        <taxon>eudicotyledons</taxon>
        <taxon>Gunneridae</taxon>
        <taxon>Pentapetalae</taxon>
        <taxon>asterids</taxon>
        <taxon>campanulids</taxon>
        <taxon>Asterales</taxon>
        <taxon>Asteraceae</taxon>
        <taxon>Carduoideae</taxon>
        <taxon>Cardueae</taxon>
        <taxon>Centaureinae</taxon>
        <taxon>Centaurea</taxon>
    </lineage>
</organism>
<dbReference type="Proteomes" id="UP001172457">
    <property type="component" value="Chromosome 5"/>
</dbReference>
<name>A0AA38T3X5_9ASTR</name>
<dbReference type="AlphaFoldDB" id="A0AA38T3X5"/>
<comment type="caution">
    <text evidence="1">The sequence shown here is derived from an EMBL/GenBank/DDBJ whole genome shotgun (WGS) entry which is preliminary data.</text>
</comment>
<evidence type="ECO:0000313" key="2">
    <source>
        <dbReference type="Proteomes" id="UP001172457"/>
    </source>
</evidence>
<dbReference type="Pfam" id="PF14223">
    <property type="entry name" value="Retrotran_gag_2"/>
    <property type="match status" value="1"/>
</dbReference>
<accession>A0AA38T3X5</accession>
<sequence length="229" mass="26691">MANTASASYLSIDSQSKPPNLVRVEFQQWKIWMNFLEGIHPRISEFLHNRPYIHVKLIRRVPATATIVEVHEHYEPKNLKDWDEEDKEMVSLAPKCKRLLIMALPNDIFMSLDHCVTSKELWGELLRQFEGGVATMKNNRTMCINEYHEFKVKEGESLKDTYSRYDVLISKCKRYGVISTNEDNNMLFLKSLGNEWLHLTMSMRTNLDLEMMSLADLYGSLASLEPQML</sequence>
<evidence type="ECO:0000313" key="1">
    <source>
        <dbReference type="EMBL" id="KAJ9546946.1"/>
    </source>
</evidence>
<keyword evidence="2" id="KW-1185">Reference proteome</keyword>
<dbReference type="EMBL" id="JARYMX010000005">
    <property type="protein sequence ID" value="KAJ9546946.1"/>
    <property type="molecule type" value="Genomic_DNA"/>
</dbReference>
<gene>
    <name evidence="1" type="ORF">OSB04_019489</name>
</gene>
<reference evidence="1" key="1">
    <citation type="submission" date="2023-03" db="EMBL/GenBank/DDBJ databases">
        <title>Chromosome-scale reference genome and RAD-based genetic map of yellow starthistle (Centaurea solstitialis) reveal putative structural variation and QTLs associated with invader traits.</title>
        <authorList>
            <person name="Reatini B."/>
            <person name="Cang F.A."/>
            <person name="Jiang Q."/>
            <person name="Mckibben M.T.W."/>
            <person name="Barker M.S."/>
            <person name="Rieseberg L.H."/>
            <person name="Dlugosch K.M."/>
        </authorList>
    </citation>
    <scope>NUCLEOTIDE SEQUENCE</scope>
    <source>
        <strain evidence="1">CAN-66</strain>
        <tissue evidence="1">Leaf</tissue>
    </source>
</reference>
<protein>
    <submittedName>
        <fullName evidence="1">Uncharacterized protein</fullName>
    </submittedName>
</protein>
<proteinExistence type="predicted"/>